<feature type="region of interest" description="Disordered" evidence="1">
    <location>
        <begin position="1"/>
        <end position="30"/>
    </location>
</feature>
<protein>
    <submittedName>
        <fullName evidence="2">Uncharacterized protein</fullName>
    </submittedName>
</protein>
<accession>U4V9B5</accession>
<feature type="compositionally biased region" description="Basic and acidic residues" evidence="1">
    <location>
        <begin position="1"/>
        <end position="14"/>
    </location>
</feature>
<gene>
    <name evidence="2" type="ORF">Q644_02000</name>
</gene>
<name>U4V9B5_9HYPH</name>
<comment type="caution">
    <text evidence="2">The sequence shown here is derived from an EMBL/GenBank/DDBJ whole genome shotgun (WGS) entry which is preliminary data.</text>
</comment>
<feature type="compositionally biased region" description="Polar residues" evidence="1">
    <location>
        <begin position="20"/>
        <end position="30"/>
    </location>
</feature>
<dbReference type="AlphaFoldDB" id="U4V9B5"/>
<proteinExistence type="predicted"/>
<evidence type="ECO:0000313" key="2">
    <source>
        <dbReference type="EMBL" id="ERM02585.1"/>
    </source>
</evidence>
<evidence type="ECO:0000256" key="1">
    <source>
        <dbReference type="SAM" id="MobiDB-lite"/>
    </source>
</evidence>
<reference evidence="2 3" key="1">
    <citation type="journal article" date="2014" name="FEMS Microbiol. Lett.">
        <title>Genome sequencing analysis reveals virulence-related gene content of Ochrobactrum intermedium strain 229E, a urease-positive strain isolated from the human gastric niche.</title>
        <authorList>
            <person name="Kulkarni G.J."/>
            <person name="Shetty S."/>
            <person name="Dharne M.S."/>
            <person name="Shouche Y.S."/>
        </authorList>
    </citation>
    <scope>NUCLEOTIDE SEQUENCE [LARGE SCALE GENOMIC DNA]</scope>
    <source>
        <strain evidence="2 3">229E</strain>
    </source>
</reference>
<organism evidence="2 3">
    <name type="scientific">Brucella intermedia 229E</name>
    <dbReference type="NCBI Taxonomy" id="1337887"/>
    <lineage>
        <taxon>Bacteria</taxon>
        <taxon>Pseudomonadati</taxon>
        <taxon>Pseudomonadota</taxon>
        <taxon>Alphaproteobacteria</taxon>
        <taxon>Hyphomicrobiales</taxon>
        <taxon>Brucellaceae</taxon>
        <taxon>Brucella/Ochrobactrum group</taxon>
        <taxon>Brucella</taxon>
    </lineage>
</organism>
<evidence type="ECO:0000313" key="3">
    <source>
        <dbReference type="Proteomes" id="UP000016842"/>
    </source>
</evidence>
<dbReference type="EMBL" id="ASXJ01000076">
    <property type="protein sequence ID" value="ERM02585.1"/>
    <property type="molecule type" value="Genomic_DNA"/>
</dbReference>
<dbReference type="Proteomes" id="UP000016842">
    <property type="component" value="Unassembled WGS sequence"/>
</dbReference>
<sequence length="30" mass="3486">MLTRALDKALDVPKKRANRKGNQFDQDIDK</sequence>